<dbReference type="Gene3D" id="3.40.190.10">
    <property type="entry name" value="Periplasmic binding protein-like II"/>
    <property type="match status" value="1"/>
</dbReference>
<keyword evidence="3 4" id="KW-0732">Signal</keyword>
<organism evidence="6 7">
    <name type="scientific">Phreatobacter stygius</name>
    <dbReference type="NCBI Taxonomy" id="1940610"/>
    <lineage>
        <taxon>Bacteria</taxon>
        <taxon>Pseudomonadati</taxon>
        <taxon>Pseudomonadota</taxon>
        <taxon>Alphaproteobacteria</taxon>
        <taxon>Hyphomicrobiales</taxon>
        <taxon>Phreatobacteraceae</taxon>
        <taxon>Phreatobacter</taxon>
    </lineage>
</organism>
<dbReference type="InterPro" id="IPR030678">
    <property type="entry name" value="Peptide/Ni-bd"/>
</dbReference>
<evidence type="ECO:0000256" key="3">
    <source>
        <dbReference type="ARBA" id="ARBA00022729"/>
    </source>
</evidence>
<evidence type="ECO:0000313" key="6">
    <source>
        <dbReference type="EMBL" id="QCI68312.1"/>
    </source>
</evidence>
<dbReference type="GO" id="GO:0030288">
    <property type="term" value="C:outer membrane-bounded periplasmic space"/>
    <property type="evidence" value="ECO:0007669"/>
    <property type="project" value="UniProtKB-ARBA"/>
</dbReference>
<evidence type="ECO:0000259" key="5">
    <source>
        <dbReference type="Pfam" id="PF00496"/>
    </source>
</evidence>
<feature type="chain" id="PRO_5020408750" evidence="4">
    <location>
        <begin position="27"/>
        <end position="528"/>
    </location>
</feature>
<dbReference type="CDD" id="cd08502">
    <property type="entry name" value="PBP2_NikA_DppA_OppA_like_16"/>
    <property type="match status" value="1"/>
</dbReference>
<feature type="domain" description="Solute-binding protein family 5" evidence="5">
    <location>
        <begin position="72"/>
        <end position="416"/>
    </location>
</feature>
<dbReference type="EMBL" id="CP039690">
    <property type="protein sequence ID" value="QCI68312.1"/>
    <property type="molecule type" value="Genomic_DNA"/>
</dbReference>
<dbReference type="Proteomes" id="UP000298781">
    <property type="component" value="Chromosome"/>
</dbReference>
<dbReference type="InterPro" id="IPR019546">
    <property type="entry name" value="TAT_signal_bac_arc"/>
</dbReference>
<comment type="similarity">
    <text evidence="2">Belongs to the bacterial solute-binding protein 5 family.</text>
</comment>
<dbReference type="PANTHER" id="PTHR30290">
    <property type="entry name" value="PERIPLASMIC BINDING COMPONENT OF ABC TRANSPORTER"/>
    <property type="match status" value="1"/>
</dbReference>
<feature type="signal peptide" evidence="4">
    <location>
        <begin position="1"/>
        <end position="26"/>
    </location>
</feature>
<comment type="subcellular location">
    <subcellularLocation>
        <location evidence="1">Periplasm</location>
    </subcellularLocation>
</comment>
<dbReference type="RefSeq" id="WP_136963731.1">
    <property type="nucleotide sequence ID" value="NZ_CP039690.1"/>
</dbReference>
<dbReference type="OrthoDB" id="9803988at2"/>
<dbReference type="AlphaFoldDB" id="A0A4D7BKN9"/>
<accession>A0A4D7BKN9</accession>
<sequence>MKRRDFLKAAASAVSAGIAAPGVAWGQSNKTITFVPQSDLTLLDPVQTTGLVTRNHGLMVFDTLYGVDEKFELQPQMAAGHVIEKEGLRWTVTLRDGLKFHDGEPVRARDAAASIVRWWNRDVFGGDLRNATAELSTPNDKTLVFDLKQPFPLLAYALGKPSGICPIMPERLALRPGTEQVTEMVGSGPFQFVPAERVVGSQVVYKRFEGYVPRSSGTASFMAGPKVAHVDRVVWRVLPDPATAAAALQAGEVDWWEQPTPDLIPLLQRRRNLKVEIKDTGGYLAMIRLNHLVPPFDNPAIRRAILSAINQSDYMTGVMGTEKAYWKDNVGFFLPESPLANDAGMEVFAGAPNYAKAKDDLIKAGYKGERIVFVVPTDLHALNSMSLVAADMFKKIGLNVDYYTSDWGTVLQRIASQRPPDQGGWSAWCNYVPGATTINPATHTYLRGIGRAGTFGWPTSEKVEALRYAFLSAQDEKDKNRLVREIQAQAFQDTPYLPLGYFAQPTAYNQRLRNVPVGFAQFYNVTKD</sequence>
<proteinExistence type="inferred from homology"/>
<reference evidence="6 7" key="1">
    <citation type="submission" date="2019-04" db="EMBL/GenBank/DDBJ databases">
        <title>Phreatobacter aquaticus sp. nov.</title>
        <authorList>
            <person name="Choi A."/>
        </authorList>
    </citation>
    <scope>NUCLEOTIDE SEQUENCE [LARGE SCALE GENOMIC DNA]</scope>
    <source>
        <strain evidence="6 7">KCTC 52518</strain>
    </source>
</reference>
<dbReference type="KEGG" id="pstg:E8M01_31255"/>
<name>A0A4D7BKN9_9HYPH</name>
<dbReference type="GO" id="GO:0015833">
    <property type="term" value="P:peptide transport"/>
    <property type="evidence" value="ECO:0007669"/>
    <property type="project" value="TreeGrafter"/>
</dbReference>
<dbReference type="GO" id="GO:0043190">
    <property type="term" value="C:ATP-binding cassette (ABC) transporter complex"/>
    <property type="evidence" value="ECO:0007669"/>
    <property type="project" value="InterPro"/>
</dbReference>
<dbReference type="SUPFAM" id="SSF53850">
    <property type="entry name" value="Periplasmic binding protein-like II"/>
    <property type="match status" value="1"/>
</dbReference>
<evidence type="ECO:0000313" key="7">
    <source>
        <dbReference type="Proteomes" id="UP000298781"/>
    </source>
</evidence>
<dbReference type="Gene3D" id="3.90.76.10">
    <property type="entry name" value="Dipeptide-binding Protein, Domain 1"/>
    <property type="match status" value="1"/>
</dbReference>
<evidence type="ECO:0000256" key="1">
    <source>
        <dbReference type="ARBA" id="ARBA00004418"/>
    </source>
</evidence>
<gene>
    <name evidence="6" type="ORF">E8M01_31255</name>
</gene>
<dbReference type="PANTHER" id="PTHR30290:SF38">
    <property type="entry name" value="D,D-DIPEPTIDE-BINDING PERIPLASMIC PROTEIN DDPA-RELATED"/>
    <property type="match status" value="1"/>
</dbReference>
<dbReference type="InterPro" id="IPR000914">
    <property type="entry name" value="SBP_5_dom"/>
</dbReference>
<evidence type="ECO:0000256" key="4">
    <source>
        <dbReference type="SAM" id="SignalP"/>
    </source>
</evidence>
<protein>
    <submittedName>
        <fullName evidence="6">ABC transporter substrate-binding protein</fullName>
    </submittedName>
</protein>
<keyword evidence="7" id="KW-1185">Reference proteome</keyword>
<dbReference type="Gene3D" id="3.10.105.10">
    <property type="entry name" value="Dipeptide-binding Protein, Domain 3"/>
    <property type="match status" value="1"/>
</dbReference>
<evidence type="ECO:0000256" key="2">
    <source>
        <dbReference type="ARBA" id="ARBA00005695"/>
    </source>
</evidence>
<dbReference type="GO" id="GO:1904680">
    <property type="term" value="F:peptide transmembrane transporter activity"/>
    <property type="evidence" value="ECO:0007669"/>
    <property type="project" value="TreeGrafter"/>
</dbReference>
<dbReference type="PIRSF" id="PIRSF002741">
    <property type="entry name" value="MppA"/>
    <property type="match status" value="1"/>
</dbReference>
<dbReference type="NCBIfam" id="TIGR01409">
    <property type="entry name" value="TAT_signal_seq"/>
    <property type="match status" value="1"/>
</dbReference>
<dbReference type="InterPro" id="IPR039424">
    <property type="entry name" value="SBP_5"/>
</dbReference>
<dbReference type="Pfam" id="PF00496">
    <property type="entry name" value="SBP_bac_5"/>
    <property type="match status" value="1"/>
</dbReference>